<sequence>MKPRKIAVVSEARATYGYVKRVMHLIEQSEKLELQLIVTGMHLLKEYGSSINEILRDGFTPAACVDMYVGGDSPTAWSKSLGVEMQGLAQVFDMLKPDLLLVAGDRAEILAATVTAAYMNIPVAHIQSGDLSGHIDGSARHAITKLAHIHLPACEDSAERVRKMGEEPWRIHNVGAPQLDDVVQGKKMGRDELAKQFGVDFGKPVLLVIQHAVLSEVHLARKQMEETLAAVKDSGHQALVIYPNVDAAGQEIISVIRQYEPVPTIKTFKNLDREVFLSLLAAVSVLIGNSSVGILEAPSFKLPALDIGSRQTGRMRACNVITVPEFDRRSIGQAIERALHDREFRAKLATCENPYGDGQSSERICQVLEEADLSRLLNKQMTY</sequence>
<dbReference type="CDD" id="cd03786">
    <property type="entry name" value="GTB_UDP-GlcNAc_2-Epimerase"/>
    <property type="match status" value="1"/>
</dbReference>
<keyword evidence="3" id="KW-1185">Reference proteome</keyword>
<evidence type="ECO:0000259" key="1">
    <source>
        <dbReference type="Pfam" id="PF02350"/>
    </source>
</evidence>
<dbReference type="InterPro" id="IPR020004">
    <property type="entry name" value="UDP-GlcNAc_Epase"/>
</dbReference>
<comment type="caution">
    <text evidence="2">The sequence shown here is derived from an EMBL/GenBank/DDBJ whole genome shotgun (WGS) entry which is preliminary data.</text>
</comment>
<name>A0ABN7MHM3_9BACT</name>
<organism evidence="2 3">
    <name type="scientific">Nitrospira defluvii</name>
    <dbReference type="NCBI Taxonomy" id="330214"/>
    <lineage>
        <taxon>Bacteria</taxon>
        <taxon>Pseudomonadati</taxon>
        <taxon>Nitrospirota</taxon>
        <taxon>Nitrospiria</taxon>
        <taxon>Nitrospirales</taxon>
        <taxon>Nitrospiraceae</taxon>
        <taxon>Nitrospira</taxon>
    </lineage>
</organism>
<dbReference type="EMBL" id="CAJNBJ010000021">
    <property type="protein sequence ID" value="CAE6801883.1"/>
    <property type="molecule type" value="Genomic_DNA"/>
</dbReference>
<dbReference type="Pfam" id="PF02350">
    <property type="entry name" value="Epimerase_2"/>
    <property type="match status" value="1"/>
</dbReference>
<evidence type="ECO:0000313" key="2">
    <source>
        <dbReference type="EMBL" id="CAE6801883.1"/>
    </source>
</evidence>
<dbReference type="InterPro" id="IPR003331">
    <property type="entry name" value="UDP_GlcNAc_Epimerase_2_dom"/>
</dbReference>
<protein>
    <submittedName>
        <fullName evidence="2">UDP-Bac2Ac4Ac hydrolyzing 2-epimerase NeuC homolog</fullName>
    </submittedName>
</protein>
<dbReference type="Proteomes" id="UP000675880">
    <property type="component" value="Unassembled WGS sequence"/>
</dbReference>
<dbReference type="RefSeq" id="WP_213044264.1">
    <property type="nucleotide sequence ID" value="NZ_CAJNBJ010000021.1"/>
</dbReference>
<gene>
    <name evidence="2" type="ORF">NSPZN2_80104</name>
</gene>
<dbReference type="PANTHER" id="PTHR43174:SF3">
    <property type="entry name" value="UDP-N-ACETYLGLUCOSAMINE 2-EPIMERASE"/>
    <property type="match status" value="1"/>
</dbReference>
<dbReference type="NCBIfam" id="TIGR03568">
    <property type="entry name" value="NeuC_NnaA"/>
    <property type="match status" value="1"/>
</dbReference>
<dbReference type="InterPro" id="IPR029767">
    <property type="entry name" value="WecB-like"/>
</dbReference>
<evidence type="ECO:0000313" key="3">
    <source>
        <dbReference type="Proteomes" id="UP000675880"/>
    </source>
</evidence>
<accession>A0ABN7MHM3</accession>
<dbReference type="SUPFAM" id="SSF53756">
    <property type="entry name" value="UDP-Glycosyltransferase/glycogen phosphorylase"/>
    <property type="match status" value="1"/>
</dbReference>
<feature type="domain" description="UDP-N-acetylglucosamine 2-epimerase" evidence="1">
    <location>
        <begin position="26"/>
        <end position="369"/>
    </location>
</feature>
<dbReference type="Gene3D" id="3.40.50.2000">
    <property type="entry name" value="Glycogen Phosphorylase B"/>
    <property type="match status" value="2"/>
</dbReference>
<reference evidence="2 3" key="1">
    <citation type="submission" date="2021-02" db="EMBL/GenBank/DDBJ databases">
        <authorList>
            <person name="Han P."/>
        </authorList>
    </citation>
    <scope>NUCLEOTIDE SEQUENCE [LARGE SCALE GENOMIC DNA]</scope>
    <source>
        <strain evidence="2">Candidatus Nitrospira sp. ZN2</strain>
    </source>
</reference>
<dbReference type="PANTHER" id="PTHR43174">
    <property type="entry name" value="UDP-N-ACETYLGLUCOSAMINE 2-EPIMERASE"/>
    <property type="match status" value="1"/>
</dbReference>
<proteinExistence type="predicted"/>